<keyword evidence="6" id="KW-1185">Reference proteome</keyword>
<dbReference type="PROSITE" id="PS50949">
    <property type="entry name" value="HTH_GNTR"/>
    <property type="match status" value="1"/>
</dbReference>
<dbReference type="SUPFAM" id="SSF64288">
    <property type="entry name" value="Chorismate lyase-like"/>
    <property type="match status" value="1"/>
</dbReference>
<dbReference type="SUPFAM" id="SSF46785">
    <property type="entry name" value="Winged helix' DNA-binding domain"/>
    <property type="match status" value="1"/>
</dbReference>
<evidence type="ECO:0000256" key="2">
    <source>
        <dbReference type="ARBA" id="ARBA00023125"/>
    </source>
</evidence>
<dbReference type="InterPro" id="IPR036388">
    <property type="entry name" value="WH-like_DNA-bd_sf"/>
</dbReference>
<evidence type="ECO:0000313" key="5">
    <source>
        <dbReference type="EMBL" id="SES05624.1"/>
    </source>
</evidence>
<keyword evidence="3" id="KW-0804">Transcription</keyword>
<dbReference type="InterPro" id="IPR000524">
    <property type="entry name" value="Tscrpt_reg_HTH_GntR"/>
</dbReference>
<dbReference type="PANTHER" id="PTHR44846">
    <property type="entry name" value="MANNOSYL-D-GLYCERATE TRANSPORT/METABOLISM SYSTEM REPRESSOR MNGR-RELATED"/>
    <property type="match status" value="1"/>
</dbReference>
<dbReference type="InterPro" id="IPR036390">
    <property type="entry name" value="WH_DNA-bd_sf"/>
</dbReference>
<reference evidence="6" key="1">
    <citation type="submission" date="2016-10" db="EMBL/GenBank/DDBJ databases">
        <authorList>
            <person name="Varghese N."/>
            <person name="Submissions S."/>
        </authorList>
    </citation>
    <scope>NUCLEOTIDE SEQUENCE [LARGE SCALE GENOMIC DNA]</scope>
    <source>
        <strain evidence="6">DSM 44260</strain>
    </source>
</reference>
<sequence length="252" mass="27347">MVKSVTQPLHHRVADSLRGRISRGQLAVGAALPSEAQLCEEFGASRGTVRQALAALRNEGLIGGGQGKPPVVRQAAVAQPFETFLSFTRWAREMGREPGQRTVEVARRGASQVAADVLGVDEGTPVIEVLRLRLLDGIPTMLERSSFIEPVGRLLFDFDPDGGSIYAHLLDRGIDLRAARHTIDAIGANETDAELLSIPVGAPLLRERRRATDATGARVEYADDRYRPDLVTFTIDNVQAGRVSPHILKETS</sequence>
<dbReference type="STRING" id="155974.SAMN04487818_10753"/>
<dbReference type="GO" id="GO:0003677">
    <property type="term" value="F:DNA binding"/>
    <property type="evidence" value="ECO:0007669"/>
    <property type="project" value="UniProtKB-KW"/>
</dbReference>
<protein>
    <submittedName>
        <fullName evidence="5">Transcriptional regulator, GntR family</fullName>
    </submittedName>
</protein>
<proteinExistence type="predicted"/>
<accession>A0A1H9U8Z9</accession>
<dbReference type="GO" id="GO:0003700">
    <property type="term" value="F:DNA-binding transcription factor activity"/>
    <property type="evidence" value="ECO:0007669"/>
    <property type="project" value="InterPro"/>
</dbReference>
<dbReference type="Proteomes" id="UP000199051">
    <property type="component" value="Unassembled WGS sequence"/>
</dbReference>
<feature type="domain" description="HTH gntR-type" evidence="4">
    <location>
        <begin position="7"/>
        <end position="75"/>
    </location>
</feature>
<dbReference type="AlphaFoldDB" id="A0A1H9U8Z9"/>
<dbReference type="Gene3D" id="1.10.10.10">
    <property type="entry name" value="Winged helix-like DNA-binding domain superfamily/Winged helix DNA-binding domain"/>
    <property type="match status" value="1"/>
</dbReference>
<organism evidence="5 6">
    <name type="scientific">Actinokineospora terrae</name>
    <dbReference type="NCBI Taxonomy" id="155974"/>
    <lineage>
        <taxon>Bacteria</taxon>
        <taxon>Bacillati</taxon>
        <taxon>Actinomycetota</taxon>
        <taxon>Actinomycetes</taxon>
        <taxon>Pseudonocardiales</taxon>
        <taxon>Pseudonocardiaceae</taxon>
        <taxon>Actinokineospora</taxon>
    </lineage>
</organism>
<evidence type="ECO:0000313" key="6">
    <source>
        <dbReference type="Proteomes" id="UP000199051"/>
    </source>
</evidence>
<dbReference type="EMBL" id="FOGI01000007">
    <property type="protein sequence ID" value="SES05624.1"/>
    <property type="molecule type" value="Genomic_DNA"/>
</dbReference>
<evidence type="ECO:0000259" key="4">
    <source>
        <dbReference type="PROSITE" id="PS50949"/>
    </source>
</evidence>
<dbReference type="SMART" id="SM00866">
    <property type="entry name" value="UTRA"/>
    <property type="match status" value="1"/>
</dbReference>
<dbReference type="PRINTS" id="PR00035">
    <property type="entry name" value="HTHGNTR"/>
</dbReference>
<dbReference type="InterPro" id="IPR050679">
    <property type="entry name" value="Bact_HTH_transcr_reg"/>
</dbReference>
<evidence type="ECO:0000256" key="1">
    <source>
        <dbReference type="ARBA" id="ARBA00023015"/>
    </source>
</evidence>
<name>A0A1H9U8Z9_9PSEU</name>
<dbReference type="SMART" id="SM00345">
    <property type="entry name" value="HTH_GNTR"/>
    <property type="match status" value="1"/>
</dbReference>
<keyword evidence="2" id="KW-0238">DNA-binding</keyword>
<dbReference type="GO" id="GO:0045892">
    <property type="term" value="P:negative regulation of DNA-templated transcription"/>
    <property type="evidence" value="ECO:0007669"/>
    <property type="project" value="TreeGrafter"/>
</dbReference>
<dbReference type="Gene3D" id="3.40.1410.10">
    <property type="entry name" value="Chorismate lyase-like"/>
    <property type="match status" value="1"/>
</dbReference>
<gene>
    <name evidence="5" type="ORF">SAMN04487818_10753</name>
</gene>
<dbReference type="Pfam" id="PF07702">
    <property type="entry name" value="UTRA"/>
    <property type="match status" value="1"/>
</dbReference>
<dbReference type="InterPro" id="IPR028978">
    <property type="entry name" value="Chorismate_lyase_/UTRA_dom_sf"/>
</dbReference>
<dbReference type="PANTHER" id="PTHR44846:SF17">
    <property type="entry name" value="GNTR-FAMILY TRANSCRIPTIONAL REGULATOR"/>
    <property type="match status" value="1"/>
</dbReference>
<evidence type="ECO:0000256" key="3">
    <source>
        <dbReference type="ARBA" id="ARBA00023163"/>
    </source>
</evidence>
<dbReference type="Pfam" id="PF00392">
    <property type="entry name" value="GntR"/>
    <property type="match status" value="1"/>
</dbReference>
<keyword evidence="1" id="KW-0805">Transcription regulation</keyword>
<dbReference type="CDD" id="cd07377">
    <property type="entry name" value="WHTH_GntR"/>
    <property type="match status" value="1"/>
</dbReference>
<dbReference type="InterPro" id="IPR011663">
    <property type="entry name" value="UTRA"/>
</dbReference>